<feature type="transmembrane region" description="Helical" evidence="1">
    <location>
        <begin position="124"/>
        <end position="147"/>
    </location>
</feature>
<dbReference type="EMBL" id="DXBY01000107">
    <property type="protein sequence ID" value="HIZ35379.1"/>
    <property type="molecule type" value="Genomic_DNA"/>
</dbReference>
<comment type="caution">
    <text evidence="2">The sequence shown here is derived from an EMBL/GenBank/DDBJ whole genome shotgun (WGS) entry which is preliminary data.</text>
</comment>
<reference evidence="2" key="1">
    <citation type="journal article" date="2021" name="PeerJ">
        <title>Extensive microbial diversity within the chicken gut microbiome revealed by metagenomics and culture.</title>
        <authorList>
            <person name="Gilroy R."/>
            <person name="Ravi A."/>
            <person name="Getino M."/>
            <person name="Pursley I."/>
            <person name="Horton D.L."/>
            <person name="Alikhan N.F."/>
            <person name="Baker D."/>
            <person name="Gharbi K."/>
            <person name="Hall N."/>
            <person name="Watson M."/>
            <person name="Adriaenssens E.M."/>
            <person name="Foster-Nyarko E."/>
            <person name="Jarju S."/>
            <person name="Secka A."/>
            <person name="Antonio M."/>
            <person name="Oren A."/>
            <person name="Chaudhuri R.R."/>
            <person name="La Ragione R."/>
            <person name="Hildebrand F."/>
            <person name="Pallen M.J."/>
        </authorList>
    </citation>
    <scope>NUCLEOTIDE SEQUENCE</scope>
    <source>
        <strain evidence="2">ChiGjej4B4-7305</strain>
    </source>
</reference>
<dbReference type="Proteomes" id="UP000824037">
    <property type="component" value="Unassembled WGS sequence"/>
</dbReference>
<feature type="transmembrane region" description="Helical" evidence="1">
    <location>
        <begin position="89"/>
        <end position="112"/>
    </location>
</feature>
<protein>
    <submittedName>
        <fullName evidence="2">Uncharacterized protein</fullName>
    </submittedName>
</protein>
<proteinExistence type="predicted"/>
<reference evidence="2" key="2">
    <citation type="submission" date="2021-04" db="EMBL/GenBank/DDBJ databases">
        <authorList>
            <person name="Gilroy R."/>
        </authorList>
    </citation>
    <scope>NUCLEOTIDE SEQUENCE</scope>
    <source>
        <strain evidence="2">ChiGjej4B4-7305</strain>
    </source>
</reference>
<sequence length="152" mass="16104">MSQPYPYQPAPGPPAGYRTLYGPFALGGLLLSTTQLYAQEVTEGYPERLTLWSLMSDPNWAGVSAVSLLLIFLLVGLAVGGAVRAVRTVALPIAVAVLSLLGAVMLMAKIGYSDPAPPFDDGGAMLLTLAWAGVVLGIVHTVHVLIWRRRSC</sequence>
<accession>A0A9D2J4I0</accession>
<keyword evidence="1" id="KW-1133">Transmembrane helix</keyword>
<keyword evidence="1" id="KW-0472">Membrane</keyword>
<evidence type="ECO:0000313" key="3">
    <source>
        <dbReference type="Proteomes" id="UP000824037"/>
    </source>
</evidence>
<gene>
    <name evidence="2" type="ORF">H9815_06345</name>
</gene>
<organism evidence="2 3">
    <name type="scientific">Candidatus Ruania gallistercoris</name>
    <dbReference type="NCBI Taxonomy" id="2838746"/>
    <lineage>
        <taxon>Bacteria</taxon>
        <taxon>Bacillati</taxon>
        <taxon>Actinomycetota</taxon>
        <taxon>Actinomycetes</taxon>
        <taxon>Micrococcales</taxon>
        <taxon>Ruaniaceae</taxon>
        <taxon>Ruania</taxon>
    </lineage>
</organism>
<name>A0A9D2J4I0_9MICO</name>
<keyword evidence="1" id="KW-0812">Transmembrane</keyword>
<evidence type="ECO:0000313" key="2">
    <source>
        <dbReference type="EMBL" id="HIZ35379.1"/>
    </source>
</evidence>
<evidence type="ECO:0000256" key="1">
    <source>
        <dbReference type="SAM" id="Phobius"/>
    </source>
</evidence>
<dbReference type="AlphaFoldDB" id="A0A9D2J4I0"/>
<feature type="transmembrane region" description="Helical" evidence="1">
    <location>
        <begin position="58"/>
        <end position="82"/>
    </location>
</feature>